<proteinExistence type="predicted"/>
<name>A0ABP7W1H6_9ACTN</name>
<accession>A0ABP7W1H6</accession>
<comment type="caution">
    <text evidence="1">The sequence shown here is derived from an EMBL/GenBank/DDBJ whole genome shotgun (WGS) entry which is preliminary data.</text>
</comment>
<protein>
    <submittedName>
        <fullName evidence="1">Uncharacterized protein</fullName>
    </submittedName>
</protein>
<evidence type="ECO:0000313" key="1">
    <source>
        <dbReference type="EMBL" id="GAA4079028.1"/>
    </source>
</evidence>
<reference evidence="2" key="1">
    <citation type="journal article" date="2019" name="Int. J. Syst. Evol. Microbiol.">
        <title>The Global Catalogue of Microorganisms (GCM) 10K type strain sequencing project: providing services to taxonomists for standard genome sequencing and annotation.</title>
        <authorList>
            <consortium name="The Broad Institute Genomics Platform"/>
            <consortium name="The Broad Institute Genome Sequencing Center for Infectious Disease"/>
            <person name="Wu L."/>
            <person name="Ma J."/>
        </authorList>
    </citation>
    <scope>NUCLEOTIDE SEQUENCE [LARGE SCALE GENOMIC DNA]</scope>
    <source>
        <strain evidence="2">JCM 16925</strain>
    </source>
</reference>
<gene>
    <name evidence="1" type="ORF">GCM10022233_68300</name>
</gene>
<keyword evidence="2" id="KW-1185">Reference proteome</keyword>
<organism evidence="1 2">
    <name type="scientific">Streptomyces shaanxiensis</name>
    <dbReference type="NCBI Taxonomy" id="653357"/>
    <lineage>
        <taxon>Bacteria</taxon>
        <taxon>Bacillati</taxon>
        <taxon>Actinomycetota</taxon>
        <taxon>Actinomycetes</taxon>
        <taxon>Kitasatosporales</taxon>
        <taxon>Streptomycetaceae</taxon>
        <taxon>Streptomyces</taxon>
    </lineage>
</organism>
<sequence length="150" mass="16532">MALPTVNSFDIDPETFDQLATFSEGVQPVHSCDRWSESICSSPTAIARSNFQLRLFECFEEDFLSRARGVHGREAAWPGIAQTAPDEESEAEWNASLGEQSQVRDLTHGAPGGIRTCDTRFRSGIASLPGGAWYGRAMLFPLVRNARRAI</sequence>
<evidence type="ECO:0000313" key="2">
    <source>
        <dbReference type="Proteomes" id="UP001499984"/>
    </source>
</evidence>
<dbReference type="EMBL" id="BAAAZY010000022">
    <property type="protein sequence ID" value="GAA4079028.1"/>
    <property type="molecule type" value="Genomic_DNA"/>
</dbReference>
<dbReference type="Proteomes" id="UP001499984">
    <property type="component" value="Unassembled WGS sequence"/>
</dbReference>